<name>A0A938XI25_9CLOT</name>
<dbReference type="AlphaFoldDB" id="A0A938XI25"/>
<evidence type="ECO:0000256" key="1">
    <source>
        <dbReference type="ARBA" id="ARBA00004651"/>
    </source>
</evidence>
<comment type="function">
    <text evidence="14">Key component of the F(0) channel; it plays a direct role in translocation across the membrane. A homomeric c-ring of between 10-14 subunits forms the central stalk rotor element with the F(1) delta and epsilon subunits.</text>
</comment>
<keyword evidence="11 14" id="KW-0472">Membrane</keyword>
<keyword evidence="9 14" id="KW-0406">Ion transport</keyword>
<protein>
    <recommendedName>
        <fullName evidence="14">ATP synthase subunit c</fullName>
    </recommendedName>
    <alternativeName>
        <fullName evidence="14">ATP synthase F(0) sector subunit c</fullName>
    </alternativeName>
    <alternativeName>
        <fullName evidence="14">F-type ATPase subunit c</fullName>
        <shortName evidence="14">F-ATPase subunit c</shortName>
    </alternativeName>
    <alternativeName>
        <fullName evidence="14">Lipid-binding protein</fullName>
    </alternativeName>
</protein>
<evidence type="ECO:0000256" key="7">
    <source>
        <dbReference type="ARBA" id="ARBA00022781"/>
    </source>
</evidence>
<dbReference type="HAMAP" id="MF_01396">
    <property type="entry name" value="ATP_synth_c_bact"/>
    <property type="match status" value="1"/>
</dbReference>
<dbReference type="SUPFAM" id="SSF81333">
    <property type="entry name" value="F1F0 ATP synthase subunit C"/>
    <property type="match status" value="1"/>
</dbReference>
<dbReference type="PRINTS" id="PR00124">
    <property type="entry name" value="ATPASEC"/>
</dbReference>
<dbReference type="CDD" id="cd18121">
    <property type="entry name" value="ATP-synt_Fo_c"/>
    <property type="match status" value="1"/>
</dbReference>
<evidence type="ECO:0000256" key="6">
    <source>
        <dbReference type="ARBA" id="ARBA00022692"/>
    </source>
</evidence>
<dbReference type="Proteomes" id="UP000713880">
    <property type="component" value="Unassembled WGS sequence"/>
</dbReference>
<dbReference type="InterPro" id="IPR038662">
    <property type="entry name" value="ATP_synth_F0_csu_sf"/>
</dbReference>
<keyword evidence="6 14" id="KW-0812">Transmembrane</keyword>
<dbReference type="PROSITE" id="PS00605">
    <property type="entry name" value="ATPASE_C"/>
    <property type="match status" value="1"/>
</dbReference>
<dbReference type="InterPro" id="IPR020537">
    <property type="entry name" value="ATP_synth_F0_csu_DDCD_BS"/>
</dbReference>
<keyword evidence="4 14" id="KW-1003">Cell membrane</keyword>
<feature type="site" description="Reversibly protonated during proton transport" evidence="14">
    <location>
        <position position="57"/>
    </location>
</feature>
<evidence type="ECO:0000256" key="12">
    <source>
        <dbReference type="ARBA" id="ARBA00023310"/>
    </source>
</evidence>
<evidence type="ECO:0000313" key="15">
    <source>
        <dbReference type="EMBL" id="MBM6827891.1"/>
    </source>
</evidence>
<dbReference type="PANTHER" id="PTHR10031">
    <property type="entry name" value="ATP SYNTHASE LIPID-BINDING PROTEIN, MITOCHONDRIAL"/>
    <property type="match status" value="1"/>
</dbReference>
<dbReference type="GO" id="GO:0033177">
    <property type="term" value="C:proton-transporting two-sector ATPase complex, proton-transporting domain"/>
    <property type="evidence" value="ECO:0007669"/>
    <property type="project" value="InterPro"/>
</dbReference>
<dbReference type="GO" id="GO:0045259">
    <property type="term" value="C:proton-transporting ATP synthase complex"/>
    <property type="evidence" value="ECO:0007669"/>
    <property type="project" value="UniProtKB-KW"/>
</dbReference>
<dbReference type="InterPro" id="IPR035921">
    <property type="entry name" value="F/V-ATP_Csub_sf"/>
</dbReference>
<dbReference type="EMBL" id="JACJLV010000075">
    <property type="protein sequence ID" value="MBM6827891.1"/>
    <property type="molecule type" value="Genomic_DNA"/>
</dbReference>
<keyword evidence="3 14" id="KW-0813">Transport</keyword>
<feature type="transmembrane region" description="Helical" evidence="14">
    <location>
        <begin position="49"/>
        <end position="74"/>
    </location>
</feature>
<evidence type="ECO:0000256" key="3">
    <source>
        <dbReference type="ARBA" id="ARBA00022448"/>
    </source>
</evidence>
<gene>
    <name evidence="14 15" type="primary">atpE</name>
    <name evidence="15" type="ORF">H6A13_12460</name>
</gene>
<dbReference type="GO" id="GO:0046933">
    <property type="term" value="F:proton-transporting ATP synthase activity, rotational mechanism"/>
    <property type="evidence" value="ECO:0007669"/>
    <property type="project" value="UniProtKB-UniRule"/>
</dbReference>
<comment type="function">
    <text evidence="13 14">F(1)F(0) ATP synthase produces ATP from ADP in the presence of a proton or sodium gradient. F-type ATPases consist of two structural domains, F(1) containing the extramembraneous catalytic core and F(0) containing the membrane proton channel, linked together by a central stalk and a peripheral stalk. During catalysis, ATP synthesis in the catalytic domain of F(1) is coupled via a rotary mechanism of the central stalk subunits to proton translocation.</text>
</comment>
<dbReference type="PANTHER" id="PTHR10031:SF0">
    <property type="entry name" value="ATPASE PROTEIN 9"/>
    <property type="match status" value="1"/>
</dbReference>
<keyword evidence="16" id="KW-1185">Reference proteome</keyword>
<reference evidence="15" key="2">
    <citation type="journal article" date="2021" name="Sci. Rep.">
        <title>The distribution of antibiotic resistance genes in chicken gut microbiota commensals.</title>
        <authorList>
            <person name="Juricova H."/>
            <person name="Matiasovicova J."/>
            <person name="Kubasova T."/>
            <person name="Cejkova D."/>
            <person name="Rychlik I."/>
        </authorList>
    </citation>
    <scope>NUCLEOTIDE SEQUENCE</scope>
    <source>
        <strain evidence="15">An420c</strain>
    </source>
</reference>
<dbReference type="InterPro" id="IPR005953">
    <property type="entry name" value="ATP_synth_csu_bac/chlpt"/>
</dbReference>
<evidence type="ECO:0000256" key="4">
    <source>
        <dbReference type="ARBA" id="ARBA00022475"/>
    </source>
</evidence>
<comment type="similarity">
    <text evidence="2 14">Belongs to the ATPase C chain family.</text>
</comment>
<keyword evidence="5 14" id="KW-0138">CF(0)</keyword>
<comment type="subcellular location">
    <subcellularLocation>
        <location evidence="1 14">Cell membrane</location>
        <topology evidence="1 14">Multi-pass membrane protein</topology>
    </subcellularLocation>
</comment>
<sequence>MTGTIIAIGAAAAVLTGIGAGIGIGIATAKAVDAIARQPEAEGKISKNLILGCALAEATAIYGFIIAILIIFFLQ</sequence>
<keyword evidence="12 14" id="KW-0066">ATP synthesis</keyword>
<evidence type="ECO:0000256" key="5">
    <source>
        <dbReference type="ARBA" id="ARBA00022547"/>
    </source>
</evidence>
<dbReference type="NCBIfam" id="TIGR01260">
    <property type="entry name" value="ATP_synt_c"/>
    <property type="match status" value="1"/>
</dbReference>
<dbReference type="GO" id="GO:0008289">
    <property type="term" value="F:lipid binding"/>
    <property type="evidence" value="ECO:0007669"/>
    <property type="project" value="UniProtKB-KW"/>
</dbReference>
<feature type="transmembrane region" description="Helical" evidence="14">
    <location>
        <begin position="6"/>
        <end position="28"/>
    </location>
</feature>
<keyword evidence="10 14" id="KW-0446">Lipid-binding</keyword>
<evidence type="ECO:0000256" key="10">
    <source>
        <dbReference type="ARBA" id="ARBA00023121"/>
    </source>
</evidence>
<keyword evidence="7 14" id="KW-0375">Hydrogen ion transport</keyword>
<accession>A0A938XI25</accession>
<proteinExistence type="inferred from homology"/>
<evidence type="ECO:0000256" key="14">
    <source>
        <dbReference type="HAMAP-Rule" id="MF_01396"/>
    </source>
</evidence>
<dbReference type="FunFam" id="1.20.20.10:FF:000002">
    <property type="entry name" value="ATP synthase subunit c"/>
    <property type="match status" value="1"/>
</dbReference>
<evidence type="ECO:0000313" key="16">
    <source>
        <dbReference type="Proteomes" id="UP000713880"/>
    </source>
</evidence>
<evidence type="ECO:0000256" key="8">
    <source>
        <dbReference type="ARBA" id="ARBA00022989"/>
    </source>
</evidence>
<dbReference type="InterPro" id="IPR000454">
    <property type="entry name" value="ATP_synth_F0_csu"/>
</dbReference>
<evidence type="ECO:0000256" key="2">
    <source>
        <dbReference type="ARBA" id="ARBA00006704"/>
    </source>
</evidence>
<dbReference type="GO" id="GO:0005886">
    <property type="term" value="C:plasma membrane"/>
    <property type="evidence" value="ECO:0007669"/>
    <property type="project" value="UniProtKB-SubCell"/>
</dbReference>
<evidence type="ECO:0000256" key="13">
    <source>
        <dbReference type="ARBA" id="ARBA00025198"/>
    </source>
</evidence>
<dbReference type="Gene3D" id="1.20.20.10">
    <property type="entry name" value="F1F0 ATP synthase subunit C"/>
    <property type="match status" value="1"/>
</dbReference>
<organism evidence="15 16">
    <name type="scientific">Mordavella massiliensis</name>
    <dbReference type="NCBI Taxonomy" id="1871024"/>
    <lineage>
        <taxon>Bacteria</taxon>
        <taxon>Bacillati</taxon>
        <taxon>Bacillota</taxon>
        <taxon>Clostridia</taxon>
        <taxon>Eubacteriales</taxon>
        <taxon>Clostridiaceae</taxon>
        <taxon>Mordavella</taxon>
    </lineage>
</organism>
<keyword evidence="8 14" id="KW-1133">Transmembrane helix</keyword>
<evidence type="ECO:0000256" key="11">
    <source>
        <dbReference type="ARBA" id="ARBA00023136"/>
    </source>
</evidence>
<reference evidence="15" key="1">
    <citation type="submission" date="2020-08" db="EMBL/GenBank/DDBJ databases">
        <authorList>
            <person name="Cejkova D."/>
            <person name="Kubasova T."/>
            <person name="Jahodarova E."/>
            <person name="Rychlik I."/>
        </authorList>
    </citation>
    <scope>NUCLEOTIDE SEQUENCE</scope>
    <source>
        <strain evidence="15">An420c</strain>
    </source>
</reference>
<dbReference type="RefSeq" id="WP_204909863.1">
    <property type="nucleotide sequence ID" value="NZ_JACJLV010000075.1"/>
</dbReference>
<evidence type="ECO:0000256" key="9">
    <source>
        <dbReference type="ARBA" id="ARBA00023065"/>
    </source>
</evidence>
<comment type="caution">
    <text evidence="15">The sequence shown here is derived from an EMBL/GenBank/DDBJ whole genome shotgun (WGS) entry which is preliminary data.</text>
</comment>
<dbReference type="InterPro" id="IPR002379">
    <property type="entry name" value="ATPase_proteolipid_c-like_dom"/>
</dbReference>
<dbReference type="Pfam" id="PF00137">
    <property type="entry name" value="ATP-synt_C"/>
    <property type="match status" value="1"/>
</dbReference>